<protein>
    <submittedName>
        <fullName evidence="1">Uncharacterized protein</fullName>
    </submittedName>
</protein>
<gene>
    <name evidence="1" type="ORF">PH586_18120</name>
</gene>
<proteinExistence type="predicted"/>
<accession>A0ABT4XJD2</accession>
<dbReference type="EMBL" id="JAQJZJ010000009">
    <property type="protein sequence ID" value="MDA7088305.1"/>
    <property type="molecule type" value="Genomic_DNA"/>
</dbReference>
<evidence type="ECO:0000313" key="1">
    <source>
        <dbReference type="EMBL" id="MDA7088305.1"/>
    </source>
</evidence>
<organism evidence="1 2">
    <name type="scientific">Pseudomonas aestuarii</name>
    <dbReference type="NCBI Taxonomy" id="3018340"/>
    <lineage>
        <taxon>Bacteria</taxon>
        <taxon>Pseudomonadati</taxon>
        <taxon>Pseudomonadota</taxon>
        <taxon>Gammaproteobacteria</taxon>
        <taxon>Pseudomonadales</taxon>
        <taxon>Pseudomonadaceae</taxon>
        <taxon>Pseudomonas</taxon>
    </lineage>
</organism>
<dbReference type="Proteomes" id="UP001212042">
    <property type="component" value="Unassembled WGS sequence"/>
</dbReference>
<name>A0ABT4XJD2_9PSED</name>
<evidence type="ECO:0000313" key="2">
    <source>
        <dbReference type="Proteomes" id="UP001212042"/>
    </source>
</evidence>
<reference evidence="1 2" key="1">
    <citation type="submission" date="2023-01" db="EMBL/GenBank/DDBJ databases">
        <title>Pseudomonas SA3-5T sp. nov., isolated from tidal flat sediment.</title>
        <authorList>
            <person name="Kim H.S."/>
            <person name="Kim J.-S."/>
            <person name="Suh M.K."/>
            <person name="Eom M.K."/>
            <person name="Lee J.-S."/>
        </authorList>
    </citation>
    <scope>NUCLEOTIDE SEQUENCE [LARGE SCALE GENOMIC DNA]</scope>
    <source>
        <strain evidence="1 2">SA3-5</strain>
    </source>
</reference>
<keyword evidence="2" id="KW-1185">Reference proteome</keyword>
<comment type="caution">
    <text evidence="1">The sequence shown here is derived from an EMBL/GenBank/DDBJ whole genome shotgun (WGS) entry which is preliminary data.</text>
</comment>
<dbReference type="RefSeq" id="WP_271349161.1">
    <property type="nucleotide sequence ID" value="NZ_JAQJZJ010000009.1"/>
</dbReference>
<sequence>MSALRPGNCELPLRCNQIEMSPMVQQSAWDGQLQAMPADGLQVLA</sequence>